<dbReference type="EnsemblPlants" id="KQJ85547">
    <property type="protein sequence ID" value="KQJ85547"/>
    <property type="gene ID" value="BRADI_5g27920v3"/>
</dbReference>
<dbReference type="InParanoid" id="A0A0Q3HBS0"/>
<gene>
    <name evidence="1" type="ORF">BRADI_5g27920v3</name>
</gene>
<dbReference type="Gramene" id="KQJ85547">
    <property type="protein sequence ID" value="KQJ85547"/>
    <property type="gene ID" value="BRADI_5g27920v3"/>
</dbReference>
<organism evidence="1">
    <name type="scientific">Brachypodium distachyon</name>
    <name type="common">Purple false brome</name>
    <name type="synonym">Trachynia distachya</name>
    <dbReference type="NCBI Taxonomy" id="15368"/>
    <lineage>
        <taxon>Eukaryota</taxon>
        <taxon>Viridiplantae</taxon>
        <taxon>Streptophyta</taxon>
        <taxon>Embryophyta</taxon>
        <taxon>Tracheophyta</taxon>
        <taxon>Spermatophyta</taxon>
        <taxon>Magnoliopsida</taxon>
        <taxon>Liliopsida</taxon>
        <taxon>Poales</taxon>
        <taxon>Poaceae</taxon>
        <taxon>BOP clade</taxon>
        <taxon>Pooideae</taxon>
        <taxon>Stipodae</taxon>
        <taxon>Brachypodieae</taxon>
        <taxon>Brachypodium</taxon>
    </lineage>
</organism>
<evidence type="ECO:0000313" key="1">
    <source>
        <dbReference type="EMBL" id="KQJ85547.1"/>
    </source>
</evidence>
<dbReference type="AlphaFoldDB" id="A0A0Q3HBS0"/>
<accession>A0A0Q3HBS0</accession>
<evidence type="ECO:0000313" key="3">
    <source>
        <dbReference type="Proteomes" id="UP000008810"/>
    </source>
</evidence>
<sequence length="72" mass="8224">MAQLLAVTVLLRQLDIHRNLQRRHSNLMGMRPTSTSSGMAHIHRKPSTPFSFFEVSEANNRSNTLSCWPYSP</sequence>
<evidence type="ECO:0000313" key="2">
    <source>
        <dbReference type="EnsemblPlants" id="KQJ85547"/>
    </source>
</evidence>
<dbReference type="Proteomes" id="UP000008810">
    <property type="component" value="Chromosome 5"/>
</dbReference>
<reference evidence="1" key="2">
    <citation type="submission" date="2017-06" db="EMBL/GenBank/DDBJ databases">
        <title>WGS assembly of Brachypodium distachyon.</title>
        <authorList>
            <consortium name="The International Brachypodium Initiative"/>
            <person name="Lucas S."/>
            <person name="Harmon-Smith M."/>
            <person name="Lail K."/>
            <person name="Tice H."/>
            <person name="Grimwood J."/>
            <person name="Bruce D."/>
            <person name="Barry K."/>
            <person name="Shu S."/>
            <person name="Lindquist E."/>
            <person name="Wang M."/>
            <person name="Pitluck S."/>
            <person name="Vogel J.P."/>
            <person name="Garvin D.F."/>
            <person name="Mockler T.C."/>
            <person name="Schmutz J."/>
            <person name="Rokhsar D."/>
            <person name="Bevan M.W."/>
        </authorList>
    </citation>
    <scope>NUCLEOTIDE SEQUENCE</scope>
    <source>
        <strain evidence="1">Bd21</strain>
    </source>
</reference>
<proteinExistence type="predicted"/>
<reference evidence="1 2" key="1">
    <citation type="journal article" date="2010" name="Nature">
        <title>Genome sequencing and analysis of the model grass Brachypodium distachyon.</title>
        <authorList>
            <consortium name="International Brachypodium Initiative"/>
        </authorList>
    </citation>
    <scope>NUCLEOTIDE SEQUENCE [LARGE SCALE GENOMIC DNA]</scope>
    <source>
        <strain evidence="1 2">Bd21</strain>
    </source>
</reference>
<protein>
    <submittedName>
        <fullName evidence="1 2">Uncharacterized protein</fullName>
    </submittedName>
</protein>
<dbReference type="EMBL" id="CM000884">
    <property type="protein sequence ID" value="KQJ85547.1"/>
    <property type="molecule type" value="Genomic_DNA"/>
</dbReference>
<name>A0A0Q3HBS0_BRADI</name>
<keyword evidence="3" id="KW-1185">Reference proteome</keyword>
<reference evidence="2" key="3">
    <citation type="submission" date="2018-08" db="UniProtKB">
        <authorList>
            <consortium name="EnsemblPlants"/>
        </authorList>
    </citation>
    <scope>IDENTIFICATION</scope>
    <source>
        <strain evidence="2">cv. Bd21</strain>
    </source>
</reference>